<dbReference type="SUPFAM" id="SSF64268">
    <property type="entry name" value="PX domain"/>
    <property type="match status" value="1"/>
</dbReference>
<dbReference type="PANTHER" id="PTHR47433:SF1">
    <property type="entry name" value="VACUOLAR PROTEIN SORTING-ASSOCIATED PROTEIN 17"/>
    <property type="match status" value="1"/>
</dbReference>
<evidence type="ECO:0000256" key="1">
    <source>
        <dbReference type="SAM" id="MobiDB-lite"/>
    </source>
</evidence>
<feature type="domain" description="PX" evidence="2">
    <location>
        <begin position="104"/>
        <end position="182"/>
    </location>
</feature>
<dbReference type="GO" id="GO:0006886">
    <property type="term" value="P:intracellular protein transport"/>
    <property type="evidence" value="ECO:0007669"/>
    <property type="project" value="TreeGrafter"/>
</dbReference>
<feature type="compositionally biased region" description="Polar residues" evidence="1">
    <location>
        <begin position="32"/>
        <end position="43"/>
    </location>
</feature>
<sequence length="447" mass="50326">MPIHDDIDPHRDPLQIPVAAQTDDNHEANGAFWTSKQTNVTADSSRDDVHVGNGEQRVPTPPPESAKQPVPLLSFSVGRIVDRSKRVPGYTFDVTTNLSPYRRRKYTGIERNQVEFERLEAHLRGTYPECLVPTLGPGTTVSKYVPDYQNDRLVVMLLQQWLSRVSIHPILRQDYELRQFVEAPFAFNPALAPVVPQPPQSNTGFFSWGKSKQKISHSANPTPFEQHLEKTSDNLALFGRNLPEARRWHGRLARTRTRLSLTSVGVIEHNPQLARTFKRFGKSFVHMGHSAQMQANTEGSRTIAVEDIYTISCENVQKTLMNRQVIFTEHQVAQHQLERKRQSVAVLRASSSISPEQVQATLDEFNVAKADADGKQERAERVDRVLAADLQAFEANRERDFQDLFATYAKDQLQVEKQILGELKSVLDFIRQGSDPPAAAGASHATA</sequence>
<dbReference type="PANTHER" id="PTHR47433">
    <property type="entry name" value="VACUOLAR PROTEIN SORTING-ASSOCIATED PROTEIN 17"/>
    <property type="match status" value="1"/>
</dbReference>
<organism evidence="4 5">
    <name type="scientific">Linderina pennispora</name>
    <dbReference type="NCBI Taxonomy" id="61395"/>
    <lineage>
        <taxon>Eukaryota</taxon>
        <taxon>Fungi</taxon>
        <taxon>Fungi incertae sedis</taxon>
        <taxon>Zoopagomycota</taxon>
        <taxon>Kickxellomycotina</taxon>
        <taxon>Kickxellomycetes</taxon>
        <taxon>Kickxellales</taxon>
        <taxon>Kickxellaceae</taxon>
        <taxon>Linderina</taxon>
    </lineage>
</organism>
<dbReference type="RefSeq" id="XP_040747344.1">
    <property type="nucleotide sequence ID" value="XM_040886099.1"/>
</dbReference>
<evidence type="ECO:0000259" key="3">
    <source>
        <dbReference type="Pfam" id="PF09325"/>
    </source>
</evidence>
<dbReference type="Pfam" id="PF09325">
    <property type="entry name" value="Vps5"/>
    <property type="match status" value="1"/>
</dbReference>
<dbReference type="GO" id="GO:0042147">
    <property type="term" value="P:retrograde transport, endosome to Golgi"/>
    <property type="evidence" value="ECO:0007669"/>
    <property type="project" value="TreeGrafter"/>
</dbReference>
<name>A0A1Y1WKX6_9FUNG</name>
<accession>A0A1Y1WKX6</accession>
<protein>
    <recommendedName>
        <fullName evidence="6">PX domain-containing protein</fullName>
    </recommendedName>
</protein>
<dbReference type="EMBL" id="MCFD01000001">
    <property type="protein sequence ID" value="ORX74133.1"/>
    <property type="molecule type" value="Genomic_DNA"/>
</dbReference>
<feature type="region of interest" description="Disordered" evidence="1">
    <location>
        <begin position="32"/>
        <end position="69"/>
    </location>
</feature>
<evidence type="ECO:0008006" key="6">
    <source>
        <dbReference type="Google" id="ProtNLM"/>
    </source>
</evidence>
<dbReference type="Pfam" id="PF00787">
    <property type="entry name" value="PX"/>
    <property type="match status" value="1"/>
</dbReference>
<dbReference type="STRING" id="61395.A0A1Y1WKX6"/>
<dbReference type="InterPro" id="IPR015404">
    <property type="entry name" value="Vps5_C"/>
</dbReference>
<dbReference type="InterPro" id="IPR001683">
    <property type="entry name" value="PX_dom"/>
</dbReference>
<gene>
    <name evidence="4" type="ORF">DL89DRAFT_264088</name>
</gene>
<evidence type="ECO:0000259" key="2">
    <source>
        <dbReference type="Pfam" id="PF00787"/>
    </source>
</evidence>
<dbReference type="InterPro" id="IPR053055">
    <property type="entry name" value="VPS17"/>
</dbReference>
<dbReference type="GO" id="GO:0005829">
    <property type="term" value="C:cytosol"/>
    <property type="evidence" value="ECO:0007669"/>
    <property type="project" value="GOC"/>
</dbReference>
<comment type="caution">
    <text evidence="4">The sequence shown here is derived from an EMBL/GenBank/DDBJ whole genome shotgun (WGS) entry which is preliminary data.</text>
</comment>
<reference evidence="4 5" key="1">
    <citation type="submission" date="2016-07" db="EMBL/GenBank/DDBJ databases">
        <title>Pervasive Adenine N6-methylation of Active Genes in Fungi.</title>
        <authorList>
            <consortium name="DOE Joint Genome Institute"/>
            <person name="Mondo S.J."/>
            <person name="Dannebaum R.O."/>
            <person name="Kuo R.C."/>
            <person name="Labutti K."/>
            <person name="Haridas S."/>
            <person name="Kuo A."/>
            <person name="Salamov A."/>
            <person name="Ahrendt S.R."/>
            <person name="Lipzen A."/>
            <person name="Sullivan W."/>
            <person name="Andreopoulos W.B."/>
            <person name="Clum A."/>
            <person name="Lindquist E."/>
            <person name="Daum C."/>
            <person name="Ramamoorthy G.K."/>
            <person name="Gryganskyi A."/>
            <person name="Culley D."/>
            <person name="Magnuson J.K."/>
            <person name="James T.Y."/>
            <person name="O'Malley M.A."/>
            <person name="Stajich J.E."/>
            <person name="Spatafora J.W."/>
            <person name="Visel A."/>
            <person name="Grigoriev I.V."/>
        </authorList>
    </citation>
    <scope>NUCLEOTIDE SEQUENCE [LARGE SCALE GENOMIC DNA]</scope>
    <source>
        <strain evidence="4 5">ATCC 12442</strain>
    </source>
</reference>
<proteinExistence type="predicted"/>
<dbReference type="GO" id="GO:0032266">
    <property type="term" value="F:phosphatidylinositol-3-phosphate binding"/>
    <property type="evidence" value="ECO:0007669"/>
    <property type="project" value="TreeGrafter"/>
</dbReference>
<dbReference type="InterPro" id="IPR036871">
    <property type="entry name" value="PX_dom_sf"/>
</dbReference>
<feature type="domain" description="Sorting nexin/Vps5-like C-terminal" evidence="3">
    <location>
        <begin position="260"/>
        <end position="420"/>
    </location>
</feature>
<dbReference type="GO" id="GO:0030905">
    <property type="term" value="C:retromer, tubulation complex"/>
    <property type="evidence" value="ECO:0007669"/>
    <property type="project" value="TreeGrafter"/>
</dbReference>
<dbReference type="Gene3D" id="1.20.1270.60">
    <property type="entry name" value="Arfaptin homology (AH) domain/BAR domain"/>
    <property type="match status" value="1"/>
</dbReference>
<dbReference type="AlphaFoldDB" id="A0A1Y1WKX6"/>
<keyword evidence="5" id="KW-1185">Reference proteome</keyword>
<dbReference type="Proteomes" id="UP000193922">
    <property type="component" value="Unassembled WGS sequence"/>
</dbReference>
<dbReference type="GeneID" id="63802747"/>
<dbReference type="GO" id="GO:0005768">
    <property type="term" value="C:endosome"/>
    <property type="evidence" value="ECO:0007669"/>
    <property type="project" value="TreeGrafter"/>
</dbReference>
<dbReference type="InterPro" id="IPR027267">
    <property type="entry name" value="AH/BAR_dom_sf"/>
</dbReference>
<dbReference type="OrthoDB" id="9976382at2759"/>
<evidence type="ECO:0000313" key="4">
    <source>
        <dbReference type="EMBL" id="ORX74133.1"/>
    </source>
</evidence>
<dbReference type="Gene3D" id="3.30.1520.10">
    <property type="entry name" value="Phox-like domain"/>
    <property type="match status" value="1"/>
</dbReference>
<evidence type="ECO:0000313" key="5">
    <source>
        <dbReference type="Proteomes" id="UP000193922"/>
    </source>
</evidence>